<dbReference type="PROSITE" id="PS51011">
    <property type="entry name" value="ARID"/>
    <property type="match status" value="1"/>
</dbReference>
<dbReference type="GO" id="GO:0005634">
    <property type="term" value="C:nucleus"/>
    <property type="evidence" value="ECO:0007669"/>
    <property type="project" value="UniProtKB-UniRule"/>
</dbReference>
<dbReference type="Pfam" id="PF00505">
    <property type="entry name" value="HMG_box"/>
    <property type="match status" value="1"/>
</dbReference>
<dbReference type="PROSITE" id="PS50118">
    <property type="entry name" value="HMG_BOX_2"/>
    <property type="match status" value="1"/>
</dbReference>
<dbReference type="Proteomes" id="UP000639772">
    <property type="component" value="Chromosome 3"/>
</dbReference>
<feature type="region of interest" description="Disordered" evidence="7">
    <location>
        <begin position="367"/>
        <end position="476"/>
    </location>
</feature>
<dbReference type="Gene3D" id="1.10.30.10">
    <property type="entry name" value="High mobility group box domain"/>
    <property type="match status" value="1"/>
</dbReference>
<evidence type="ECO:0000256" key="6">
    <source>
        <dbReference type="PROSITE-ProRule" id="PRU00267"/>
    </source>
</evidence>
<dbReference type="OrthoDB" id="338531at2759"/>
<dbReference type="SMART" id="SM00501">
    <property type="entry name" value="BRIGHT"/>
    <property type="match status" value="1"/>
</dbReference>
<feature type="domain" description="ARID" evidence="9">
    <location>
        <begin position="55"/>
        <end position="146"/>
    </location>
</feature>
<evidence type="ECO:0000256" key="5">
    <source>
        <dbReference type="ARBA" id="ARBA00054600"/>
    </source>
</evidence>
<name>A0A835VA44_VANPL</name>
<dbReference type="InterPro" id="IPR009071">
    <property type="entry name" value="HMG_box_dom"/>
</dbReference>
<feature type="compositionally biased region" description="Basic and acidic residues" evidence="7">
    <location>
        <begin position="428"/>
        <end position="441"/>
    </location>
</feature>
<dbReference type="CDD" id="cd16872">
    <property type="entry name" value="ARID_HMGB9-like"/>
    <property type="match status" value="1"/>
</dbReference>
<protein>
    <submittedName>
        <fullName evidence="10">Uncharacterized protein</fullName>
    </submittedName>
</protein>
<dbReference type="Gene3D" id="1.10.150.60">
    <property type="entry name" value="ARID DNA-binding domain"/>
    <property type="match status" value="1"/>
</dbReference>
<feature type="compositionally biased region" description="Acidic residues" evidence="7">
    <location>
        <begin position="390"/>
        <end position="407"/>
    </location>
</feature>
<feature type="domain" description="HMG box" evidence="8">
    <location>
        <begin position="275"/>
        <end position="342"/>
    </location>
</feature>
<evidence type="ECO:0000256" key="2">
    <source>
        <dbReference type="ARBA" id="ARBA00023125"/>
    </source>
</evidence>
<evidence type="ECO:0000313" key="10">
    <source>
        <dbReference type="EMBL" id="KAG0491122.1"/>
    </source>
</evidence>
<evidence type="ECO:0000256" key="4">
    <source>
        <dbReference type="ARBA" id="ARBA00023242"/>
    </source>
</evidence>
<dbReference type="FunFam" id="1.10.150.60:FF:000022">
    <property type="entry name" value="High mobility group B protein 15"/>
    <property type="match status" value="1"/>
</dbReference>
<dbReference type="AlphaFoldDB" id="A0A835VA44"/>
<dbReference type="PANTHER" id="PTHR46691:SF3">
    <property type="entry name" value="HIGH MOBILITY GROUP B PROTEIN 15"/>
    <property type="match status" value="1"/>
</dbReference>
<comment type="function">
    <text evidence="5">Binds preferentially DNA with A/T-rich content.</text>
</comment>
<dbReference type="PANTHER" id="PTHR46691">
    <property type="entry name" value="HIGH MOBILITY GROUP B PROTEIN 9"/>
    <property type="match status" value="1"/>
</dbReference>
<feature type="DNA-binding region" description="HMG box" evidence="6">
    <location>
        <begin position="275"/>
        <end position="342"/>
    </location>
</feature>
<evidence type="ECO:0000259" key="8">
    <source>
        <dbReference type="PROSITE" id="PS50118"/>
    </source>
</evidence>
<evidence type="ECO:0000256" key="3">
    <source>
        <dbReference type="ARBA" id="ARBA00023163"/>
    </source>
</evidence>
<evidence type="ECO:0000256" key="1">
    <source>
        <dbReference type="ARBA" id="ARBA00023015"/>
    </source>
</evidence>
<dbReference type="EMBL" id="JADCNM010000003">
    <property type="protein sequence ID" value="KAG0491122.1"/>
    <property type="molecule type" value="Genomic_DNA"/>
</dbReference>
<sequence length="476" mass="53080">MKDVDEKGDDVVETEKGKEVLELTLDARLGGGEEGSNNSSYHAYPRPLACYQDVFSNKNLFMETLEKLHSVMKTKFMIPIIGGKELDLHRLFVEVTSRGGFDKVVGEKRWREVTNVFNFPSTATNASFVLRKYYISLLHHYEQIYFFEVKGWSSLPNALCTPIQCKNMAEHALPYAESYAAAKRRKSSGDAASIGATLPMNQSVVGVIDGKFEDGYFVTVTVGSTTFKGVLFHAMESSVIRGLPVFSGAPGRGSSRLIRHRRRRKKLSSWIRRIQNQTRSGYNFFFAEQHARLKLLHPGKVREISKTIGDLWNNLTEAERAVYQERGLKDKQRYQTEMAVYKERRAGMIISNAMPIQQRPLGLGIGNVSGHTKMEVEEGGSPFSNHEESGSEDGTDIDEEKSDEESELQTSTEAGEAAVQSSNIELHLSGEGEAFKMHSTKEAGTGDEQEIPVSGELELPVMAVETSTSKQKIEDA</sequence>
<dbReference type="SUPFAM" id="SSF47095">
    <property type="entry name" value="HMG-box"/>
    <property type="match status" value="1"/>
</dbReference>
<dbReference type="InterPro" id="IPR001606">
    <property type="entry name" value="ARID_dom"/>
</dbReference>
<organism evidence="10 11">
    <name type="scientific">Vanilla planifolia</name>
    <name type="common">Vanilla</name>
    <dbReference type="NCBI Taxonomy" id="51239"/>
    <lineage>
        <taxon>Eukaryota</taxon>
        <taxon>Viridiplantae</taxon>
        <taxon>Streptophyta</taxon>
        <taxon>Embryophyta</taxon>
        <taxon>Tracheophyta</taxon>
        <taxon>Spermatophyta</taxon>
        <taxon>Magnoliopsida</taxon>
        <taxon>Liliopsida</taxon>
        <taxon>Asparagales</taxon>
        <taxon>Orchidaceae</taxon>
        <taxon>Vanilloideae</taxon>
        <taxon>Vanilleae</taxon>
        <taxon>Vanilla</taxon>
    </lineage>
</organism>
<dbReference type="InterPro" id="IPR036431">
    <property type="entry name" value="ARID_dom_sf"/>
</dbReference>
<feature type="compositionally biased region" description="Polar residues" evidence="7">
    <location>
        <begin position="408"/>
        <end position="424"/>
    </location>
</feature>
<dbReference type="SUPFAM" id="SSF46774">
    <property type="entry name" value="ARID-like"/>
    <property type="match status" value="1"/>
</dbReference>
<dbReference type="Pfam" id="PF01388">
    <property type="entry name" value="ARID"/>
    <property type="match status" value="1"/>
</dbReference>
<dbReference type="GO" id="GO:0003677">
    <property type="term" value="F:DNA binding"/>
    <property type="evidence" value="ECO:0007669"/>
    <property type="project" value="UniProtKB-UniRule"/>
</dbReference>
<gene>
    <name evidence="10" type="ORF">HPP92_007985</name>
</gene>
<comment type="caution">
    <text evidence="10">The sequence shown here is derived from an EMBL/GenBank/DDBJ whole genome shotgun (WGS) entry which is preliminary data.</text>
</comment>
<dbReference type="SMART" id="SM01014">
    <property type="entry name" value="ARID"/>
    <property type="match status" value="1"/>
</dbReference>
<proteinExistence type="predicted"/>
<evidence type="ECO:0000259" key="9">
    <source>
        <dbReference type="PROSITE" id="PS51011"/>
    </source>
</evidence>
<accession>A0A835VA44</accession>
<reference evidence="10 11" key="1">
    <citation type="journal article" date="2020" name="Nat. Food">
        <title>A phased Vanilla planifolia genome enables genetic improvement of flavour and production.</title>
        <authorList>
            <person name="Hasing T."/>
            <person name="Tang H."/>
            <person name="Brym M."/>
            <person name="Khazi F."/>
            <person name="Huang T."/>
            <person name="Chambers A.H."/>
        </authorList>
    </citation>
    <scope>NUCLEOTIDE SEQUENCE [LARGE SCALE GENOMIC DNA]</scope>
    <source>
        <tissue evidence="10">Leaf</tissue>
    </source>
</reference>
<keyword evidence="3" id="KW-0804">Transcription</keyword>
<dbReference type="SMART" id="SM00398">
    <property type="entry name" value="HMG"/>
    <property type="match status" value="1"/>
</dbReference>
<dbReference type="CDD" id="cd22009">
    <property type="entry name" value="HMG-box_AtHMGB9-like"/>
    <property type="match status" value="1"/>
</dbReference>
<keyword evidence="4 6" id="KW-0539">Nucleus</keyword>
<keyword evidence="1" id="KW-0805">Transcription regulation</keyword>
<dbReference type="InterPro" id="IPR036910">
    <property type="entry name" value="HMG_box_dom_sf"/>
</dbReference>
<evidence type="ECO:0000313" key="11">
    <source>
        <dbReference type="Proteomes" id="UP000639772"/>
    </source>
</evidence>
<keyword evidence="2 6" id="KW-0238">DNA-binding</keyword>
<dbReference type="InterPro" id="IPR045303">
    <property type="entry name" value="ARID_HMGB9-like"/>
</dbReference>
<evidence type="ECO:0000256" key="7">
    <source>
        <dbReference type="SAM" id="MobiDB-lite"/>
    </source>
</evidence>